<dbReference type="SUPFAM" id="SSF50916">
    <property type="entry name" value="Rap30/74 interaction domains"/>
    <property type="match status" value="1"/>
</dbReference>
<keyword evidence="4" id="KW-0805">Transcription regulation</keyword>
<organism evidence="13 14">
    <name type="scientific">Aaosphaeria arxii CBS 175.79</name>
    <dbReference type="NCBI Taxonomy" id="1450172"/>
    <lineage>
        <taxon>Eukaryota</taxon>
        <taxon>Fungi</taxon>
        <taxon>Dikarya</taxon>
        <taxon>Ascomycota</taxon>
        <taxon>Pezizomycotina</taxon>
        <taxon>Dothideomycetes</taxon>
        <taxon>Pleosporomycetidae</taxon>
        <taxon>Pleosporales</taxon>
        <taxon>Pleosporales incertae sedis</taxon>
        <taxon>Aaosphaeria</taxon>
    </lineage>
</organism>
<dbReference type="GO" id="GO:0003677">
    <property type="term" value="F:DNA binding"/>
    <property type="evidence" value="ECO:0007669"/>
    <property type="project" value="UniProtKB-KW"/>
</dbReference>
<evidence type="ECO:0000256" key="5">
    <source>
        <dbReference type="ARBA" id="ARBA00023125"/>
    </source>
</evidence>
<dbReference type="AlphaFoldDB" id="A0A6A5XKL0"/>
<feature type="domain" description="TFIIF beta subunit HTH" evidence="11">
    <location>
        <begin position="257"/>
        <end position="316"/>
    </location>
</feature>
<dbReference type="InterPro" id="IPR003196">
    <property type="entry name" value="TFIIF_beta"/>
</dbReference>
<feature type="region of interest" description="Disordered" evidence="10">
    <location>
        <begin position="1"/>
        <end position="43"/>
    </location>
</feature>
<dbReference type="SUPFAM" id="SSF46785">
    <property type="entry name" value="Winged helix' DNA-binding domain"/>
    <property type="match status" value="1"/>
</dbReference>
<keyword evidence="5" id="KW-0238">DNA-binding</keyword>
<evidence type="ECO:0000259" key="12">
    <source>
        <dbReference type="Pfam" id="PF17683"/>
    </source>
</evidence>
<feature type="region of interest" description="Disordered" evidence="10">
    <location>
        <begin position="321"/>
        <end position="346"/>
    </location>
</feature>
<dbReference type="InterPro" id="IPR040450">
    <property type="entry name" value="TFIIF_beta_HTH"/>
</dbReference>
<evidence type="ECO:0000259" key="11">
    <source>
        <dbReference type="Pfam" id="PF02270"/>
    </source>
</evidence>
<evidence type="ECO:0000313" key="13">
    <source>
        <dbReference type="EMBL" id="KAF2013270.1"/>
    </source>
</evidence>
<dbReference type="InterPro" id="IPR040504">
    <property type="entry name" value="TFIIF_beta_N"/>
</dbReference>
<dbReference type="GO" id="GO:0006367">
    <property type="term" value="P:transcription initiation at RNA polymerase II promoter"/>
    <property type="evidence" value="ECO:0007669"/>
    <property type="project" value="InterPro"/>
</dbReference>
<dbReference type="CDD" id="cd07980">
    <property type="entry name" value="TFIIF_beta"/>
    <property type="match status" value="1"/>
</dbReference>
<protein>
    <recommendedName>
        <fullName evidence="3">Transcription initiation factor IIF subunit beta</fullName>
    </recommendedName>
    <alternativeName>
        <fullName evidence="9">TFIIF medium subunit</fullName>
    </alternativeName>
    <alternativeName>
        <fullName evidence="8">TFIIF-beta</fullName>
    </alternativeName>
</protein>
<keyword evidence="14" id="KW-1185">Reference proteome</keyword>
<accession>A0A6A5XKL0</accession>
<evidence type="ECO:0000256" key="10">
    <source>
        <dbReference type="SAM" id="MobiDB-lite"/>
    </source>
</evidence>
<feature type="compositionally biased region" description="Acidic residues" evidence="10">
    <location>
        <begin position="25"/>
        <end position="34"/>
    </location>
</feature>
<evidence type="ECO:0000256" key="4">
    <source>
        <dbReference type="ARBA" id="ARBA00023015"/>
    </source>
</evidence>
<dbReference type="PANTHER" id="PTHR10445:SF0">
    <property type="entry name" value="GENERAL TRANSCRIPTION FACTOR IIF SUBUNIT 2"/>
    <property type="match status" value="1"/>
</dbReference>
<dbReference type="InterPro" id="IPR036388">
    <property type="entry name" value="WH-like_DNA-bd_sf"/>
</dbReference>
<evidence type="ECO:0000256" key="3">
    <source>
        <dbReference type="ARBA" id="ARBA00021453"/>
    </source>
</evidence>
<evidence type="ECO:0000256" key="2">
    <source>
        <dbReference type="ARBA" id="ARBA00009543"/>
    </source>
</evidence>
<dbReference type="FunFam" id="1.10.10.10:FF:000035">
    <property type="entry name" value="General transcription factor IIF subunit 2"/>
    <property type="match status" value="1"/>
</dbReference>
<dbReference type="Proteomes" id="UP000799778">
    <property type="component" value="Unassembled WGS sequence"/>
</dbReference>
<dbReference type="InterPro" id="IPR036390">
    <property type="entry name" value="WH_DNA-bd_sf"/>
</dbReference>
<feature type="compositionally biased region" description="Basic and acidic residues" evidence="10">
    <location>
        <begin position="1"/>
        <end position="14"/>
    </location>
</feature>
<evidence type="ECO:0000256" key="6">
    <source>
        <dbReference type="ARBA" id="ARBA00023163"/>
    </source>
</evidence>
<evidence type="ECO:0000256" key="9">
    <source>
        <dbReference type="ARBA" id="ARBA00081863"/>
    </source>
</evidence>
<evidence type="ECO:0000313" key="14">
    <source>
        <dbReference type="Proteomes" id="UP000799778"/>
    </source>
</evidence>
<dbReference type="OrthoDB" id="26094at2759"/>
<dbReference type="GeneID" id="54279605"/>
<dbReference type="InterPro" id="IPR011039">
    <property type="entry name" value="TFIIF_interaction"/>
</dbReference>
<dbReference type="Gene3D" id="1.10.10.10">
    <property type="entry name" value="Winged helix-like DNA-binding domain superfamily/Winged helix DNA-binding domain"/>
    <property type="match status" value="1"/>
</dbReference>
<dbReference type="Pfam" id="PF02270">
    <property type="entry name" value="TFIIF_beta"/>
    <property type="match status" value="1"/>
</dbReference>
<evidence type="ECO:0000256" key="7">
    <source>
        <dbReference type="ARBA" id="ARBA00023242"/>
    </source>
</evidence>
<dbReference type="Pfam" id="PF17683">
    <property type="entry name" value="TFIIF_beta_N"/>
    <property type="match status" value="1"/>
</dbReference>
<keyword evidence="7" id="KW-0539">Nucleus</keyword>
<feature type="domain" description="TFIIF beta subunit N-terminal" evidence="12">
    <location>
        <begin position="44"/>
        <end position="195"/>
    </location>
</feature>
<keyword evidence="6" id="KW-0804">Transcription</keyword>
<dbReference type="GO" id="GO:0005674">
    <property type="term" value="C:transcription factor TFIIF complex"/>
    <property type="evidence" value="ECO:0007669"/>
    <property type="project" value="InterPro"/>
</dbReference>
<evidence type="ECO:0000256" key="8">
    <source>
        <dbReference type="ARBA" id="ARBA00081473"/>
    </source>
</evidence>
<dbReference type="RefSeq" id="XP_033381609.1">
    <property type="nucleotide sequence ID" value="XM_033522208.1"/>
</dbReference>
<sequence length="346" mass="38851">MNGIKPDPDIKADPDAITPSGSGYMDDDFYEDTGELSLPPKGSNKDVWVTRIPKWLYEAVSKWSDHAEGKDDDQIVIGEVLAMQDEARRGISKTQPMRLFLNEKWQAKKQLPQAFEIKMTDSKDAVLGNTYIFTEKDLPGYKPSVTGGNRQGGAGGHHGIQDPQAKVFKRSKYKKAIPKQTALLGTATREYNASPLNTPEFAKFNKARTMAAIQGRESKVNIVDNLHDHTASQDVQKMFNSFIKSTAKQKTQLNKAARIPRNDLIDLLHSCFDEYAYWPMKQLKAKTKQPEAYLKEVLSEIADLVKAGSFASCWRRNPIYNKTAEHDGLPPDTVDPDDDEEMEDVV</sequence>
<comment type="subcellular location">
    <subcellularLocation>
        <location evidence="1">Nucleus</location>
    </subcellularLocation>
</comment>
<dbReference type="PANTHER" id="PTHR10445">
    <property type="entry name" value="GENERAL TRANSCRIPTION FACTOR IIF SUBUNIT 2"/>
    <property type="match status" value="1"/>
</dbReference>
<name>A0A6A5XKL0_9PLEO</name>
<gene>
    <name evidence="13" type="ORF">BU24DRAFT_233675</name>
</gene>
<evidence type="ECO:0000256" key="1">
    <source>
        <dbReference type="ARBA" id="ARBA00004123"/>
    </source>
</evidence>
<feature type="compositionally biased region" description="Acidic residues" evidence="10">
    <location>
        <begin position="334"/>
        <end position="346"/>
    </location>
</feature>
<dbReference type="EMBL" id="ML978071">
    <property type="protein sequence ID" value="KAF2013270.1"/>
    <property type="molecule type" value="Genomic_DNA"/>
</dbReference>
<proteinExistence type="inferred from homology"/>
<reference evidence="13" key="1">
    <citation type="journal article" date="2020" name="Stud. Mycol.">
        <title>101 Dothideomycetes genomes: a test case for predicting lifestyles and emergence of pathogens.</title>
        <authorList>
            <person name="Haridas S."/>
            <person name="Albert R."/>
            <person name="Binder M."/>
            <person name="Bloem J."/>
            <person name="Labutti K."/>
            <person name="Salamov A."/>
            <person name="Andreopoulos B."/>
            <person name="Baker S."/>
            <person name="Barry K."/>
            <person name="Bills G."/>
            <person name="Bluhm B."/>
            <person name="Cannon C."/>
            <person name="Castanera R."/>
            <person name="Culley D."/>
            <person name="Daum C."/>
            <person name="Ezra D."/>
            <person name="Gonzalez J."/>
            <person name="Henrissat B."/>
            <person name="Kuo A."/>
            <person name="Liang C."/>
            <person name="Lipzen A."/>
            <person name="Lutzoni F."/>
            <person name="Magnuson J."/>
            <person name="Mondo S."/>
            <person name="Nolan M."/>
            <person name="Ohm R."/>
            <person name="Pangilinan J."/>
            <person name="Park H.-J."/>
            <person name="Ramirez L."/>
            <person name="Alfaro M."/>
            <person name="Sun H."/>
            <person name="Tritt A."/>
            <person name="Yoshinaga Y."/>
            <person name="Zwiers L.-H."/>
            <person name="Turgeon B."/>
            <person name="Goodwin S."/>
            <person name="Spatafora J."/>
            <person name="Crous P."/>
            <person name="Grigoriev I."/>
        </authorList>
    </citation>
    <scope>NUCLEOTIDE SEQUENCE</scope>
    <source>
        <strain evidence="13">CBS 175.79</strain>
    </source>
</reference>
<comment type="similarity">
    <text evidence="2">Belongs to the TFIIF beta subunit family.</text>
</comment>